<keyword evidence="6" id="KW-0145">Chemotaxis</keyword>
<dbReference type="InterPro" id="IPR001543">
    <property type="entry name" value="FliN-like_C"/>
</dbReference>
<dbReference type="AlphaFoldDB" id="A0A8J6I1K9"/>
<dbReference type="PIRSF" id="PIRSF002888">
    <property type="entry name" value="FliM"/>
    <property type="match status" value="1"/>
</dbReference>
<evidence type="ECO:0000256" key="1">
    <source>
        <dbReference type="ARBA" id="ARBA00004117"/>
    </source>
</evidence>
<evidence type="ECO:0000256" key="5">
    <source>
        <dbReference type="ARBA" id="ARBA00022475"/>
    </source>
</evidence>
<evidence type="ECO:0000256" key="4">
    <source>
        <dbReference type="ARBA" id="ARBA00021898"/>
    </source>
</evidence>
<dbReference type="PRINTS" id="PR00955">
    <property type="entry name" value="FLGMOTORFLIM"/>
</dbReference>
<comment type="similarity">
    <text evidence="3">Belongs to the FliM family.</text>
</comment>
<dbReference type="Gene3D" id="2.30.330.10">
    <property type="entry name" value="SpoA-like"/>
    <property type="match status" value="1"/>
</dbReference>
<dbReference type="GO" id="GO:0005886">
    <property type="term" value="C:plasma membrane"/>
    <property type="evidence" value="ECO:0007669"/>
    <property type="project" value="UniProtKB-SubCell"/>
</dbReference>
<evidence type="ECO:0000256" key="2">
    <source>
        <dbReference type="ARBA" id="ARBA00004202"/>
    </source>
</evidence>
<dbReference type="PANTHER" id="PTHR30034:SF6">
    <property type="entry name" value="YOP PROTEINS TRANSLOCATION PROTEIN Q"/>
    <property type="match status" value="1"/>
</dbReference>
<keyword evidence="5" id="KW-1003">Cell membrane</keyword>
<evidence type="ECO:0000259" key="11">
    <source>
        <dbReference type="Pfam" id="PF01052"/>
    </source>
</evidence>
<dbReference type="InterPro" id="IPR028976">
    <property type="entry name" value="CheC-like_sf"/>
</dbReference>
<dbReference type="GO" id="GO:0050918">
    <property type="term" value="P:positive chemotaxis"/>
    <property type="evidence" value="ECO:0007669"/>
    <property type="project" value="TreeGrafter"/>
</dbReference>
<sequence length="332" mass="37090">MAEILTQNEIDALLQALSSGAIDAESAKTEDQSRKIRPYDFRRPSKFAKDQIRTIVMIHENFSRILSSSLSAYLRAMVQSEVASVDQLTYEEFIKSLQNPTVINVLALKPLEGSMVFEFAPNLAFGFIDRLLGGKGAYDGIIRELTEIEQMVTKRVVMRMANCIKEAWSNVVDVEPEYQGMETNPMFTQVIPPTEMVILVTLDVKIAAISGLMNVCYPYILLEPLLDRLSSQYWFASAKKSFTAEAVTTLKKRLTEAVLPVEVELGKATVSVREMLSLDVGDVIKLNQSIKEPLTVKVGHEEKYLGFPGLSNDKLAVQLYGIKQKGGERDVK</sequence>
<protein>
    <recommendedName>
        <fullName evidence="4 10">Flagellar motor switch protein FliM</fullName>
    </recommendedName>
</protein>
<evidence type="ECO:0000313" key="12">
    <source>
        <dbReference type="EMBL" id="MBA2134050.1"/>
    </source>
</evidence>
<dbReference type="SUPFAM" id="SSF103039">
    <property type="entry name" value="CheC-like"/>
    <property type="match status" value="1"/>
</dbReference>
<comment type="caution">
    <text evidence="12">The sequence shown here is derived from an EMBL/GenBank/DDBJ whole genome shotgun (WGS) entry which is preliminary data.</text>
</comment>
<dbReference type="Proteomes" id="UP000657177">
    <property type="component" value="Unassembled WGS sequence"/>
</dbReference>
<reference evidence="12" key="1">
    <citation type="submission" date="2020-06" db="EMBL/GenBank/DDBJ databases">
        <title>Novel chitinolytic bacterium.</title>
        <authorList>
            <person name="Ungkulpasvich U."/>
            <person name="Kosugi A."/>
            <person name="Uke A."/>
        </authorList>
    </citation>
    <scope>NUCLEOTIDE SEQUENCE</scope>
    <source>
        <strain evidence="12">UUS1-1</strain>
    </source>
</reference>
<keyword evidence="12" id="KW-0966">Cell projection</keyword>
<keyword evidence="7" id="KW-0283">Flagellar rotation</keyword>
<name>A0A8J6I1K9_9FIRM</name>
<dbReference type="NCBIfam" id="TIGR01397">
    <property type="entry name" value="fliM_switch"/>
    <property type="match status" value="1"/>
</dbReference>
<keyword evidence="8" id="KW-0472">Membrane</keyword>
<comment type="subcellular location">
    <subcellularLocation>
        <location evidence="1">Bacterial flagellum basal body</location>
    </subcellularLocation>
    <subcellularLocation>
        <location evidence="2">Cell membrane</location>
        <topology evidence="2">Peripheral membrane protein</topology>
    </subcellularLocation>
</comment>
<dbReference type="GO" id="GO:0009425">
    <property type="term" value="C:bacterial-type flagellum basal body"/>
    <property type="evidence" value="ECO:0007669"/>
    <property type="project" value="UniProtKB-SubCell"/>
</dbReference>
<dbReference type="Gene3D" id="3.40.1550.10">
    <property type="entry name" value="CheC-like"/>
    <property type="match status" value="1"/>
</dbReference>
<evidence type="ECO:0000256" key="9">
    <source>
        <dbReference type="ARBA" id="ARBA00023143"/>
    </source>
</evidence>
<evidence type="ECO:0000256" key="10">
    <source>
        <dbReference type="NCBIfam" id="TIGR01397"/>
    </source>
</evidence>
<organism evidence="12 13">
    <name type="scientific">Capillibacterium thermochitinicola</name>
    <dbReference type="NCBI Taxonomy" id="2699427"/>
    <lineage>
        <taxon>Bacteria</taxon>
        <taxon>Bacillati</taxon>
        <taxon>Bacillota</taxon>
        <taxon>Capillibacterium</taxon>
    </lineage>
</organism>
<evidence type="ECO:0000256" key="8">
    <source>
        <dbReference type="ARBA" id="ARBA00023136"/>
    </source>
</evidence>
<dbReference type="GO" id="GO:0003774">
    <property type="term" value="F:cytoskeletal motor activity"/>
    <property type="evidence" value="ECO:0007669"/>
    <property type="project" value="InterPro"/>
</dbReference>
<dbReference type="SUPFAM" id="SSF101801">
    <property type="entry name" value="Surface presentation of antigens (SPOA)"/>
    <property type="match status" value="1"/>
</dbReference>
<evidence type="ECO:0000256" key="6">
    <source>
        <dbReference type="ARBA" id="ARBA00022500"/>
    </source>
</evidence>
<dbReference type="PANTHER" id="PTHR30034">
    <property type="entry name" value="FLAGELLAR MOTOR SWITCH PROTEIN FLIM"/>
    <property type="match status" value="1"/>
</dbReference>
<dbReference type="Pfam" id="PF01052">
    <property type="entry name" value="FliMN_C"/>
    <property type="match status" value="1"/>
</dbReference>
<dbReference type="InterPro" id="IPR036429">
    <property type="entry name" value="SpoA-like_sf"/>
</dbReference>
<dbReference type="InterPro" id="IPR001689">
    <property type="entry name" value="Flag_FliM"/>
</dbReference>
<dbReference type="CDD" id="cd17908">
    <property type="entry name" value="FliM"/>
    <property type="match status" value="1"/>
</dbReference>
<evidence type="ECO:0000256" key="7">
    <source>
        <dbReference type="ARBA" id="ARBA00022779"/>
    </source>
</evidence>
<dbReference type="EMBL" id="JAAKDE010000044">
    <property type="protein sequence ID" value="MBA2134050.1"/>
    <property type="molecule type" value="Genomic_DNA"/>
</dbReference>
<dbReference type="Pfam" id="PF02154">
    <property type="entry name" value="FliM"/>
    <property type="match status" value="1"/>
</dbReference>
<gene>
    <name evidence="12" type="primary">fliM</name>
    <name evidence="12" type="ORF">G5B42_10970</name>
</gene>
<dbReference type="GO" id="GO:0071978">
    <property type="term" value="P:bacterial-type flagellum-dependent swarming motility"/>
    <property type="evidence" value="ECO:0007669"/>
    <property type="project" value="TreeGrafter"/>
</dbReference>
<keyword evidence="9" id="KW-0975">Bacterial flagellum</keyword>
<dbReference type="RefSeq" id="WP_181340513.1">
    <property type="nucleotide sequence ID" value="NZ_JAAKDE010000044.1"/>
</dbReference>
<evidence type="ECO:0000313" key="13">
    <source>
        <dbReference type="Proteomes" id="UP000657177"/>
    </source>
</evidence>
<accession>A0A8J6I1K9</accession>
<keyword evidence="12" id="KW-0969">Cilium</keyword>
<keyword evidence="13" id="KW-1185">Reference proteome</keyword>
<evidence type="ECO:0000256" key="3">
    <source>
        <dbReference type="ARBA" id="ARBA00011049"/>
    </source>
</evidence>
<feature type="domain" description="Flagellar motor switch protein FliN-like C-terminal" evidence="11">
    <location>
        <begin position="253"/>
        <end position="319"/>
    </location>
</feature>
<proteinExistence type="inferred from homology"/>
<keyword evidence="12" id="KW-0282">Flagellum</keyword>